<dbReference type="AlphaFoldDB" id="A0A812S5T8"/>
<feature type="non-terminal residue" evidence="1">
    <location>
        <position position="57"/>
    </location>
</feature>
<organism evidence="1 2">
    <name type="scientific">Symbiodinium necroappetens</name>
    <dbReference type="NCBI Taxonomy" id="1628268"/>
    <lineage>
        <taxon>Eukaryota</taxon>
        <taxon>Sar</taxon>
        <taxon>Alveolata</taxon>
        <taxon>Dinophyceae</taxon>
        <taxon>Suessiales</taxon>
        <taxon>Symbiodiniaceae</taxon>
        <taxon>Symbiodinium</taxon>
    </lineage>
</organism>
<comment type="caution">
    <text evidence="1">The sequence shown here is derived from an EMBL/GenBank/DDBJ whole genome shotgun (WGS) entry which is preliminary data.</text>
</comment>
<sequence length="57" mass="6189">AMWACRMTSCWPTQAVTDLSGGRAPSEHSRPLLQMLFSATSCLYRARSGPGWGRSAS</sequence>
<dbReference type="EMBL" id="CAJNJA010020627">
    <property type="protein sequence ID" value="CAE7462682.1"/>
    <property type="molecule type" value="Genomic_DNA"/>
</dbReference>
<name>A0A812S5T8_9DINO</name>
<dbReference type="Proteomes" id="UP000601435">
    <property type="component" value="Unassembled WGS sequence"/>
</dbReference>
<evidence type="ECO:0000313" key="2">
    <source>
        <dbReference type="Proteomes" id="UP000601435"/>
    </source>
</evidence>
<accession>A0A812S5T8</accession>
<feature type="non-terminal residue" evidence="1">
    <location>
        <position position="1"/>
    </location>
</feature>
<reference evidence="1" key="1">
    <citation type="submission" date="2021-02" db="EMBL/GenBank/DDBJ databases">
        <authorList>
            <person name="Dougan E. K."/>
            <person name="Rhodes N."/>
            <person name="Thang M."/>
            <person name="Chan C."/>
        </authorList>
    </citation>
    <scope>NUCLEOTIDE SEQUENCE</scope>
</reference>
<gene>
    <name evidence="1" type="ORF">SNEC2469_LOCUS12957</name>
</gene>
<keyword evidence="2" id="KW-1185">Reference proteome</keyword>
<evidence type="ECO:0000313" key="1">
    <source>
        <dbReference type="EMBL" id="CAE7462682.1"/>
    </source>
</evidence>
<proteinExistence type="predicted"/>
<protein>
    <submittedName>
        <fullName evidence="1">Uncharacterized protein</fullName>
    </submittedName>
</protein>